<evidence type="ECO:0000256" key="1">
    <source>
        <dbReference type="SAM" id="MobiDB-lite"/>
    </source>
</evidence>
<keyword evidence="3" id="KW-1185">Reference proteome</keyword>
<organism evidence="2 3">
    <name type="scientific">Winogradskya consettensis</name>
    <dbReference type="NCBI Taxonomy" id="113560"/>
    <lineage>
        <taxon>Bacteria</taxon>
        <taxon>Bacillati</taxon>
        <taxon>Actinomycetota</taxon>
        <taxon>Actinomycetes</taxon>
        <taxon>Micromonosporales</taxon>
        <taxon>Micromonosporaceae</taxon>
        <taxon>Winogradskya</taxon>
    </lineage>
</organism>
<feature type="region of interest" description="Disordered" evidence="1">
    <location>
        <begin position="81"/>
        <end position="100"/>
    </location>
</feature>
<comment type="caution">
    <text evidence="2">The sequence shown here is derived from an EMBL/GenBank/DDBJ whole genome shotgun (WGS) entry which is preliminary data.</text>
</comment>
<evidence type="ECO:0000313" key="3">
    <source>
        <dbReference type="Proteomes" id="UP000680865"/>
    </source>
</evidence>
<dbReference type="EMBL" id="BOQP01000012">
    <property type="protein sequence ID" value="GIM72327.1"/>
    <property type="molecule type" value="Genomic_DNA"/>
</dbReference>
<proteinExistence type="predicted"/>
<dbReference type="AlphaFoldDB" id="A0A919VQL7"/>
<accession>A0A919VQL7</accession>
<sequence>MPCAPVPPLLPLVTIGTEADPFAPAGPPGRLPSAGLSLSAAGSPGGGGIPGARVNFGVDEGSAGTVARPLDAAPSFFGSASPGVAEDPGPPDFACVSGIN</sequence>
<gene>
    <name evidence="2" type="ORF">Aco04nite_29750</name>
</gene>
<dbReference type="Proteomes" id="UP000680865">
    <property type="component" value="Unassembled WGS sequence"/>
</dbReference>
<feature type="region of interest" description="Disordered" evidence="1">
    <location>
        <begin position="18"/>
        <end position="42"/>
    </location>
</feature>
<feature type="compositionally biased region" description="Low complexity" evidence="1">
    <location>
        <begin position="31"/>
        <end position="42"/>
    </location>
</feature>
<name>A0A919VQL7_9ACTN</name>
<evidence type="ECO:0000313" key="2">
    <source>
        <dbReference type="EMBL" id="GIM72327.1"/>
    </source>
</evidence>
<protein>
    <submittedName>
        <fullName evidence="2">Uncharacterized protein</fullName>
    </submittedName>
</protein>
<reference evidence="2" key="1">
    <citation type="submission" date="2021-03" db="EMBL/GenBank/DDBJ databases">
        <title>Whole genome shotgun sequence of Actinoplanes consettensis NBRC 14913.</title>
        <authorList>
            <person name="Komaki H."/>
            <person name="Tamura T."/>
        </authorList>
    </citation>
    <scope>NUCLEOTIDE SEQUENCE</scope>
    <source>
        <strain evidence="2">NBRC 14913</strain>
    </source>
</reference>